<dbReference type="AlphaFoldDB" id="A0A166U2Y9"/>
<accession>A0A166U2Y9</accession>
<name>A0A166U2Y9_9AGAM</name>
<proteinExistence type="predicted"/>
<dbReference type="Proteomes" id="UP000076532">
    <property type="component" value="Unassembled WGS sequence"/>
</dbReference>
<keyword evidence="3" id="KW-1185">Reference proteome</keyword>
<feature type="chain" id="PRO_5007880329" description="Secreted protein" evidence="1">
    <location>
        <begin position="17"/>
        <end position="93"/>
    </location>
</feature>
<keyword evidence="1" id="KW-0732">Signal</keyword>
<protein>
    <recommendedName>
        <fullName evidence="4">Secreted protein</fullName>
    </recommendedName>
</protein>
<reference evidence="2 3" key="1">
    <citation type="journal article" date="2016" name="Mol. Biol. Evol.">
        <title>Comparative Genomics of Early-Diverging Mushroom-Forming Fungi Provides Insights into the Origins of Lignocellulose Decay Capabilities.</title>
        <authorList>
            <person name="Nagy L.G."/>
            <person name="Riley R."/>
            <person name="Tritt A."/>
            <person name="Adam C."/>
            <person name="Daum C."/>
            <person name="Floudas D."/>
            <person name="Sun H."/>
            <person name="Yadav J.S."/>
            <person name="Pangilinan J."/>
            <person name="Larsson K.H."/>
            <person name="Matsuura K."/>
            <person name="Barry K."/>
            <person name="Labutti K."/>
            <person name="Kuo R."/>
            <person name="Ohm R.A."/>
            <person name="Bhattacharya S.S."/>
            <person name="Shirouzu T."/>
            <person name="Yoshinaga Y."/>
            <person name="Martin F.M."/>
            <person name="Grigoriev I.V."/>
            <person name="Hibbett D.S."/>
        </authorList>
    </citation>
    <scope>NUCLEOTIDE SEQUENCE [LARGE SCALE GENOMIC DNA]</scope>
    <source>
        <strain evidence="2 3">CBS 109695</strain>
    </source>
</reference>
<evidence type="ECO:0000313" key="2">
    <source>
        <dbReference type="EMBL" id="KZP31257.1"/>
    </source>
</evidence>
<organism evidence="2 3">
    <name type="scientific">Athelia psychrophila</name>
    <dbReference type="NCBI Taxonomy" id="1759441"/>
    <lineage>
        <taxon>Eukaryota</taxon>
        <taxon>Fungi</taxon>
        <taxon>Dikarya</taxon>
        <taxon>Basidiomycota</taxon>
        <taxon>Agaricomycotina</taxon>
        <taxon>Agaricomycetes</taxon>
        <taxon>Agaricomycetidae</taxon>
        <taxon>Atheliales</taxon>
        <taxon>Atheliaceae</taxon>
        <taxon>Athelia</taxon>
    </lineage>
</organism>
<evidence type="ECO:0008006" key="4">
    <source>
        <dbReference type="Google" id="ProtNLM"/>
    </source>
</evidence>
<evidence type="ECO:0000313" key="3">
    <source>
        <dbReference type="Proteomes" id="UP000076532"/>
    </source>
</evidence>
<evidence type="ECO:0000256" key="1">
    <source>
        <dbReference type="SAM" id="SignalP"/>
    </source>
</evidence>
<sequence length="93" mass="10703">MCTFNLILFMLTWTRAAVMNAFYRPRCLQDAFRDILDDKSRAAIFAKLNRGSHDIIGDKIAMSSPTQASRSRVSSAFRHRRVFSNPSLVREHI</sequence>
<dbReference type="EMBL" id="KV417490">
    <property type="protein sequence ID" value="KZP31257.1"/>
    <property type="molecule type" value="Genomic_DNA"/>
</dbReference>
<feature type="signal peptide" evidence="1">
    <location>
        <begin position="1"/>
        <end position="16"/>
    </location>
</feature>
<gene>
    <name evidence="2" type="ORF">FIBSPDRAFT_45120</name>
</gene>